<dbReference type="AlphaFoldDB" id="A0A2B0BD51"/>
<dbReference type="Proteomes" id="UP000224076">
    <property type="component" value="Unassembled WGS sequence"/>
</dbReference>
<evidence type="ECO:0000313" key="1">
    <source>
        <dbReference type="EMBL" id="PFU41349.1"/>
    </source>
</evidence>
<comment type="caution">
    <text evidence="1">The sequence shown here is derived from an EMBL/GenBank/DDBJ whole genome shotgun (WGS) entry which is preliminary data.</text>
</comment>
<reference evidence="1 2" key="1">
    <citation type="submission" date="2017-09" db="EMBL/GenBank/DDBJ databases">
        <title>Large-scale bioinformatics analysis of Bacillus genomes uncovers conserved roles of natural products in bacterial physiology.</title>
        <authorList>
            <consortium name="Agbiome Team Llc"/>
            <person name="Bleich R.M."/>
            <person name="Grubbs K.J."/>
            <person name="Santa Maria K.C."/>
            <person name="Allen S.E."/>
            <person name="Farag S."/>
            <person name="Shank E.A."/>
            <person name="Bowers A."/>
        </authorList>
    </citation>
    <scope>NUCLEOTIDE SEQUENCE [LARGE SCALE GENOMIC DNA]</scope>
    <source>
        <strain evidence="1 2">AFS061806</strain>
    </source>
</reference>
<proteinExistence type="predicted"/>
<protein>
    <submittedName>
        <fullName evidence="1">Uncharacterized protein</fullName>
    </submittedName>
</protein>
<name>A0A2B0BD51_BACCE</name>
<dbReference type="EMBL" id="NVDG01000027">
    <property type="protein sequence ID" value="PFU41349.1"/>
    <property type="molecule type" value="Genomic_DNA"/>
</dbReference>
<sequence length="176" mass="20250">MEKILKNKYFHMYIKITGITIIICSLELLFINVLYGNLLNVQWLNKKLGSFGEYGAIIAASLWFLRQMCLFLKKKNMRGFKMIKELYLFIKQFHVLIGCAVIAVATTHGVYFLIKGSRHIILIYSGIFSLLTLIALGIAGFVLQQSKQKTKLKMYRKVHQFIAVIFAIGIFIHLIV</sequence>
<dbReference type="RefSeq" id="WP_000411435.1">
    <property type="nucleotide sequence ID" value="NZ_NUXC01000007.1"/>
</dbReference>
<evidence type="ECO:0000313" key="2">
    <source>
        <dbReference type="Proteomes" id="UP000224076"/>
    </source>
</evidence>
<organism evidence="1 2">
    <name type="scientific">Bacillus cereus</name>
    <dbReference type="NCBI Taxonomy" id="1396"/>
    <lineage>
        <taxon>Bacteria</taxon>
        <taxon>Bacillati</taxon>
        <taxon>Bacillota</taxon>
        <taxon>Bacilli</taxon>
        <taxon>Bacillales</taxon>
        <taxon>Bacillaceae</taxon>
        <taxon>Bacillus</taxon>
        <taxon>Bacillus cereus group</taxon>
    </lineage>
</organism>
<accession>A0A2B0BD51</accession>
<gene>
    <name evidence="1" type="ORF">COK86_16355</name>
</gene>